<dbReference type="InterPro" id="IPR013785">
    <property type="entry name" value="Aldolase_TIM"/>
</dbReference>
<reference evidence="1 2" key="1">
    <citation type="journal article" date="2012" name="Int. J. Syst. Evol. Microbiol.">
        <title>Flammeovirga pacifica sp. nov., isolated from deep-sea sediment.</title>
        <authorList>
            <person name="Xu H."/>
            <person name="Fu Y."/>
            <person name="Yang N."/>
            <person name="Ding Z."/>
            <person name="Lai Q."/>
            <person name="Zeng R."/>
        </authorList>
    </citation>
    <scope>NUCLEOTIDE SEQUENCE [LARGE SCALE GENOMIC DNA]</scope>
    <source>
        <strain evidence="2">DSM 24597 / LMG 26175 / WPAGA1</strain>
    </source>
</reference>
<dbReference type="OrthoDB" id="9778711at2"/>
<name>A0A1S1Z4M3_FLAPC</name>
<protein>
    <submittedName>
        <fullName evidence="1">Uncharacterized protein</fullName>
    </submittedName>
</protein>
<gene>
    <name evidence="1" type="ORF">NH26_18745</name>
</gene>
<dbReference type="CDD" id="cd00945">
    <property type="entry name" value="Aldolase_Class_I"/>
    <property type="match status" value="1"/>
</dbReference>
<dbReference type="SUPFAM" id="SSF51569">
    <property type="entry name" value="Aldolase"/>
    <property type="match status" value="1"/>
</dbReference>
<evidence type="ECO:0000313" key="1">
    <source>
        <dbReference type="EMBL" id="OHX68238.1"/>
    </source>
</evidence>
<dbReference type="RefSeq" id="WP_044223498.1">
    <property type="nucleotide sequence ID" value="NZ_JRYR02000001.1"/>
</dbReference>
<dbReference type="EMBL" id="JRYR02000001">
    <property type="protein sequence ID" value="OHX68238.1"/>
    <property type="molecule type" value="Genomic_DNA"/>
</dbReference>
<evidence type="ECO:0000313" key="2">
    <source>
        <dbReference type="Proteomes" id="UP000179797"/>
    </source>
</evidence>
<comment type="caution">
    <text evidence="1">The sequence shown here is derived from an EMBL/GenBank/DDBJ whole genome shotgun (WGS) entry which is preliminary data.</text>
</comment>
<accession>A0A1S1Z4M3</accession>
<dbReference type="AlphaFoldDB" id="A0A1S1Z4M3"/>
<dbReference type="Proteomes" id="UP000179797">
    <property type="component" value="Unassembled WGS sequence"/>
</dbReference>
<proteinExistence type="predicted"/>
<keyword evidence="2" id="KW-1185">Reference proteome</keyword>
<dbReference type="Gene3D" id="3.20.20.70">
    <property type="entry name" value="Aldolase class I"/>
    <property type="match status" value="1"/>
</dbReference>
<organism evidence="1 2">
    <name type="scientific">Flammeovirga pacifica</name>
    <dbReference type="NCBI Taxonomy" id="915059"/>
    <lineage>
        <taxon>Bacteria</taxon>
        <taxon>Pseudomonadati</taxon>
        <taxon>Bacteroidota</taxon>
        <taxon>Cytophagia</taxon>
        <taxon>Cytophagales</taxon>
        <taxon>Flammeovirgaceae</taxon>
        <taxon>Flammeovirga</taxon>
    </lineage>
</organism>
<sequence length="199" mass="22641">MNWENIIADVNHYSNNEQSVLQLIEMGRTLPLKGLHLSPYWVKKAVRDLDNSSLPIYTTIGGEEGCALTQVKLFELEQAIKHGAFDIGVHLNMSAFRSNLQWCKIEFLQLSQLAHKKERCISLSVPSSIHDQQEAEQISALIKQNGIDGITLMEDNISYLSTFEKLDIEIKLKTNELTKFQHLLEQNETALMVPYVNLS</sequence>
<dbReference type="STRING" id="915059.NH26_18745"/>